<protein>
    <submittedName>
        <fullName evidence="2">Uncharacterized protein</fullName>
    </submittedName>
</protein>
<dbReference type="AlphaFoldDB" id="A0A6G0S0C3"/>
<gene>
    <name evidence="2" type="ORF">PF008_g8524</name>
</gene>
<dbReference type="EMBL" id="QXFY01000385">
    <property type="protein sequence ID" value="KAE9345965.1"/>
    <property type="molecule type" value="Genomic_DNA"/>
</dbReference>
<keyword evidence="1" id="KW-0472">Membrane</keyword>
<dbReference type="InterPro" id="IPR032675">
    <property type="entry name" value="LRR_dom_sf"/>
</dbReference>
<feature type="transmembrane region" description="Helical" evidence="1">
    <location>
        <begin position="103"/>
        <end position="126"/>
    </location>
</feature>
<evidence type="ECO:0000313" key="3">
    <source>
        <dbReference type="Proteomes" id="UP000486351"/>
    </source>
</evidence>
<dbReference type="Gene3D" id="3.80.10.10">
    <property type="entry name" value="Ribonuclease Inhibitor"/>
    <property type="match status" value="1"/>
</dbReference>
<feature type="transmembrane region" description="Helical" evidence="1">
    <location>
        <begin position="213"/>
        <end position="232"/>
    </location>
</feature>
<reference evidence="2 3" key="1">
    <citation type="submission" date="2018-09" db="EMBL/GenBank/DDBJ databases">
        <title>Genomic investigation of the strawberry pathogen Phytophthora fragariae indicates pathogenicity is determined by transcriptional variation in three key races.</title>
        <authorList>
            <person name="Adams T.M."/>
            <person name="Armitage A.D."/>
            <person name="Sobczyk M.K."/>
            <person name="Bates H.J."/>
            <person name="Dunwell J.M."/>
            <person name="Nellist C.F."/>
            <person name="Harrison R.J."/>
        </authorList>
    </citation>
    <scope>NUCLEOTIDE SEQUENCE [LARGE SCALE GENOMIC DNA]</scope>
    <source>
        <strain evidence="2 3">NOV-77</strain>
    </source>
</reference>
<feature type="transmembrane region" description="Helical" evidence="1">
    <location>
        <begin position="252"/>
        <end position="272"/>
    </location>
</feature>
<accession>A0A6G0S0C3</accession>
<proteinExistence type="predicted"/>
<keyword evidence="1" id="KW-1133">Transmembrane helix</keyword>
<comment type="caution">
    <text evidence="2">The sequence shown here is derived from an EMBL/GenBank/DDBJ whole genome shotgun (WGS) entry which is preliminary data.</text>
</comment>
<feature type="transmembrane region" description="Helical" evidence="1">
    <location>
        <begin position="389"/>
        <end position="414"/>
    </location>
</feature>
<evidence type="ECO:0000256" key="1">
    <source>
        <dbReference type="SAM" id="Phobius"/>
    </source>
</evidence>
<dbReference type="SUPFAM" id="SSF52058">
    <property type="entry name" value="L domain-like"/>
    <property type="match status" value="1"/>
</dbReference>
<feature type="transmembrane region" description="Helical" evidence="1">
    <location>
        <begin position="53"/>
        <end position="76"/>
    </location>
</feature>
<dbReference type="Proteomes" id="UP000486351">
    <property type="component" value="Unassembled WGS sequence"/>
</dbReference>
<keyword evidence="1" id="KW-0812">Transmembrane</keyword>
<sequence length="703" mass="79157">MLPSKRMRRQAINHVTDQADRLRAHATALVTEISHARTAKRLTLHMTQRMIRVGWFLVLFFHVFNAVYASSLAYVYHYMTSPIMDYYVQLLQMMPQKNYNKIITLYACIGAMNFYSAVKMYFYSLYYRRLVFGKMKNLQNNPNDATESMKMSEGLTRFQVFKRFAAGLARAISARGEWFDVVLLLREVSEIVSQTVQAHSSSFLISNVWMNQVFAGLIFLNTIANTLVHYNLDEKVGLRRLYSTAIDLALDFAWGFIIPGKIIFVYISLFIANDGSFPDDFNYSDTLLIKAILECNQFFMVNWLDAVTTTLPYLNMLSGLRSIKFLIQHDMEVIRALSSARVCPTEPSLSLAKLENVVFAGQEVSAKGSDFEEDAVEIKHGICGKRITAMVMALMPICGVFVLFTSITSSGIFFGSDDTCAAGCKLRMHPWFTRNCACSVMEINCFEYGVTGRESEMQDIFQSLDARVLNSLIISHCTELAIPADIRRFSKLMALELYNSTIIKWPASASLSLSHFPYLATLYIVRSRLPGSDFSSNIVDVEFAATDLGGPLPDDLDKKWPSVLMLYLEHCGLQEFPSALAGMGLTDLSLVGNNISVVPDNLSDSSMYVMLDRNPLDRIPDSFESLEQLNYLTVQYTNISTLPQWLQAEDVSLNFRASGTPYCRNLPADSPGAAFAWCATDDYSNGIFPLAKRDRERAIHAAS</sequence>
<evidence type="ECO:0000313" key="2">
    <source>
        <dbReference type="EMBL" id="KAE9345965.1"/>
    </source>
</evidence>
<name>A0A6G0S0C3_9STRA</name>
<organism evidence="2 3">
    <name type="scientific">Phytophthora fragariae</name>
    <dbReference type="NCBI Taxonomy" id="53985"/>
    <lineage>
        <taxon>Eukaryota</taxon>
        <taxon>Sar</taxon>
        <taxon>Stramenopiles</taxon>
        <taxon>Oomycota</taxon>
        <taxon>Peronosporomycetes</taxon>
        <taxon>Peronosporales</taxon>
        <taxon>Peronosporaceae</taxon>
        <taxon>Phytophthora</taxon>
    </lineage>
</organism>